<organism evidence="2 3">
    <name type="scientific">Rugamonas aquatica</name>
    <dbReference type="NCBI Taxonomy" id="2743357"/>
    <lineage>
        <taxon>Bacteria</taxon>
        <taxon>Pseudomonadati</taxon>
        <taxon>Pseudomonadota</taxon>
        <taxon>Betaproteobacteria</taxon>
        <taxon>Burkholderiales</taxon>
        <taxon>Oxalobacteraceae</taxon>
        <taxon>Telluria group</taxon>
        <taxon>Rugamonas</taxon>
    </lineage>
</organism>
<evidence type="ECO:0000313" key="3">
    <source>
        <dbReference type="Proteomes" id="UP000440498"/>
    </source>
</evidence>
<dbReference type="AlphaFoldDB" id="A0A6A7MV31"/>
<evidence type="ECO:0000259" key="1">
    <source>
        <dbReference type="Pfam" id="PF09994"/>
    </source>
</evidence>
<keyword evidence="3" id="KW-1185">Reference proteome</keyword>
<sequence length="546" mass="60524">MSTVSPSVFPSNGLRPLSSKEILQRAKALKCSTEKSGAPSCSGQINVGIFFDGTGNNMEADYRKPPLDRRKHSNVVKLFNTFPDNNAAGYFRYYIPGVGTPFPQIGDTGGTLGSAFAWDGENRLTWALTRLLNTPHLFVNRSTMLDDARSATIANNMASMFTPPALRREIMRNWQNTLRQAISNKKPLVEIINLSVFGFSRGAAEARAFSNWLFESCEKIQGQWLFAGIPIRLSFLGIFDTVASVGIPNTLPNFFMEGHQSWADGNMEIHPAIEQCVHFVAGHEVRASFPLDSVRVDGKYPPNAKEVMYPGSHSDVGGGYAPNDVGIAPSVEDFLAIIPGAQMYQEARLAGVPLRPWNELPDAIKRDFIPAEKTITGFNSYIKSAAIASGPVEELHKKNMSLYLTYRYKYRNKISSLPFYARASAEYKRYIEITTGTFNKRLSRLGAYALAPTDEKYSASDAVVMQNKMTAAAGFGTQDEKENAQLYEVIRSLDEKKLNKDIEEFFGNYIHDSMAGFIAMGGSSTNEYLINGQGIMRFRKIFKGNG</sequence>
<dbReference type="PANTHER" id="PTHR33840:SF1">
    <property type="entry name" value="TLE1 PHOSPHOLIPASE DOMAIN-CONTAINING PROTEIN"/>
    <property type="match status" value="1"/>
</dbReference>
<feature type="domain" description="T6SS Phospholipase effector Tle1-like catalytic" evidence="1">
    <location>
        <begin position="49"/>
        <end position="211"/>
    </location>
</feature>
<gene>
    <name evidence="2" type="ORF">GEV02_01375</name>
</gene>
<dbReference type="EMBL" id="WHUG01000001">
    <property type="protein sequence ID" value="MQA36785.1"/>
    <property type="molecule type" value="Genomic_DNA"/>
</dbReference>
<dbReference type="RefSeq" id="WP_152836156.1">
    <property type="nucleotide sequence ID" value="NZ_WHUG01000001.1"/>
</dbReference>
<dbReference type="Proteomes" id="UP000440498">
    <property type="component" value="Unassembled WGS sequence"/>
</dbReference>
<reference evidence="2 3" key="1">
    <citation type="submission" date="2019-10" db="EMBL/GenBank/DDBJ databases">
        <title>Two novel species isolated from a subtropical stream in China.</title>
        <authorList>
            <person name="Lu H."/>
        </authorList>
    </citation>
    <scope>NUCLEOTIDE SEQUENCE [LARGE SCALE GENOMIC DNA]</scope>
    <source>
        <strain evidence="2 3">FT29W</strain>
    </source>
</reference>
<dbReference type="PANTHER" id="PTHR33840">
    <property type="match status" value="1"/>
</dbReference>
<protein>
    <submittedName>
        <fullName evidence="2">DUF2235 domain-containing protein</fullName>
    </submittedName>
</protein>
<name>A0A6A7MV31_9BURK</name>
<proteinExistence type="predicted"/>
<evidence type="ECO:0000313" key="2">
    <source>
        <dbReference type="EMBL" id="MQA36785.1"/>
    </source>
</evidence>
<dbReference type="Pfam" id="PF09994">
    <property type="entry name" value="T6SS_Tle1-like_cat"/>
    <property type="match status" value="2"/>
</dbReference>
<feature type="domain" description="T6SS Phospholipase effector Tle1-like catalytic" evidence="1">
    <location>
        <begin position="231"/>
        <end position="326"/>
    </location>
</feature>
<dbReference type="InterPro" id="IPR018712">
    <property type="entry name" value="Tle1-like_cat"/>
</dbReference>
<accession>A0A6A7MV31</accession>
<comment type="caution">
    <text evidence="2">The sequence shown here is derived from an EMBL/GenBank/DDBJ whole genome shotgun (WGS) entry which is preliminary data.</text>
</comment>